<keyword evidence="1" id="KW-0812">Transmembrane</keyword>
<reference evidence="2" key="2">
    <citation type="journal article" date="2021" name="PeerJ">
        <title>Extensive microbial diversity within the chicken gut microbiome revealed by metagenomics and culture.</title>
        <authorList>
            <person name="Gilroy R."/>
            <person name="Ravi A."/>
            <person name="Getino M."/>
            <person name="Pursley I."/>
            <person name="Horton D.L."/>
            <person name="Alikhan N.F."/>
            <person name="Baker D."/>
            <person name="Gharbi K."/>
            <person name="Hall N."/>
            <person name="Watson M."/>
            <person name="Adriaenssens E.M."/>
            <person name="Foster-Nyarko E."/>
            <person name="Jarju S."/>
            <person name="Secka A."/>
            <person name="Antonio M."/>
            <person name="Oren A."/>
            <person name="Chaudhuri R.R."/>
            <person name="La Ragione R."/>
            <person name="Hildebrand F."/>
            <person name="Pallen M.J."/>
        </authorList>
    </citation>
    <scope>NUCLEOTIDE SEQUENCE</scope>
    <source>
        <strain evidence="2">ChiSjej1B19-3389</strain>
    </source>
</reference>
<gene>
    <name evidence="2" type="ORF">IAD32_08815</name>
</gene>
<feature type="transmembrane region" description="Helical" evidence="1">
    <location>
        <begin position="207"/>
        <end position="228"/>
    </location>
</feature>
<feature type="transmembrane region" description="Helical" evidence="1">
    <location>
        <begin position="6"/>
        <end position="25"/>
    </location>
</feature>
<comment type="caution">
    <text evidence="2">The sequence shown here is derived from an EMBL/GenBank/DDBJ whole genome shotgun (WGS) entry which is preliminary data.</text>
</comment>
<dbReference type="PANTHER" id="PTHR36434">
    <property type="entry name" value="MEMBRANE PROTEASE YUGP-RELATED"/>
    <property type="match status" value="1"/>
</dbReference>
<organism evidence="2 3">
    <name type="scientific">Candidatus Scatavimonas merdigallinarum</name>
    <dbReference type="NCBI Taxonomy" id="2840914"/>
    <lineage>
        <taxon>Bacteria</taxon>
        <taxon>Bacillati</taxon>
        <taxon>Bacillota</taxon>
        <taxon>Clostridia</taxon>
        <taxon>Eubacteriales</taxon>
        <taxon>Oscillospiraceae</taxon>
        <taxon>Oscillospiraceae incertae sedis</taxon>
        <taxon>Candidatus Scatavimonas</taxon>
    </lineage>
</organism>
<proteinExistence type="predicted"/>
<accession>A0A9D1CVM3</accession>
<feature type="transmembrane region" description="Helical" evidence="1">
    <location>
        <begin position="123"/>
        <end position="145"/>
    </location>
</feature>
<sequence>MPFFYWFDWTYLVFILPCLVISMIAQTKVSSAFSKYSKISNTRRITGVEAAQSVLSAHGVTNVRIERVAGKMTDHFDPRSNTIRLSEPVYDSPTIAAVGVAAHEAGHAVQHAQGYLPNRLRSAILPVCNAGSKISWILIIVGLFLPVQYDWVLYLGILFYAASVVFTVVTLPVEFNASKRALAAIKNSAMLEGNEYNGAKSVLSAAAMTYVAAAFTAIMSLLRLLVIANRRRN</sequence>
<feature type="transmembrane region" description="Helical" evidence="1">
    <location>
        <begin position="151"/>
        <end position="173"/>
    </location>
</feature>
<dbReference type="PANTHER" id="PTHR36434:SF1">
    <property type="entry name" value="MEMBRANE PROTEASE YUGP-RELATED"/>
    <property type="match status" value="1"/>
</dbReference>
<keyword evidence="1" id="KW-1133">Transmembrane helix</keyword>
<dbReference type="Proteomes" id="UP000886787">
    <property type="component" value="Unassembled WGS sequence"/>
</dbReference>
<dbReference type="EMBL" id="DVFW01000047">
    <property type="protein sequence ID" value="HIQ81364.1"/>
    <property type="molecule type" value="Genomic_DNA"/>
</dbReference>
<reference evidence="2" key="1">
    <citation type="submission" date="2020-10" db="EMBL/GenBank/DDBJ databases">
        <authorList>
            <person name="Gilroy R."/>
        </authorList>
    </citation>
    <scope>NUCLEOTIDE SEQUENCE</scope>
    <source>
        <strain evidence="2">ChiSjej1B19-3389</strain>
    </source>
</reference>
<evidence type="ECO:0000256" key="1">
    <source>
        <dbReference type="SAM" id="Phobius"/>
    </source>
</evidence>
<evidence type="ECO:0000313" key="2">
    <source>
        <dbReference type="EMBL" id="HIQ81364.1"/>
    </source>
</evidence>
<dbReference type="AlphaFoldDB" id="A0A9D1CVM3"/>
<dbReference type="InterPro" id="IPR007395">
    <property type="entry name" value="Zn_peptidase_2"/>
</dbReference>
<name>A0A9D1CVM3_9FIRM</name>
<protein>
    <submittedName>
        <fullName evidence="2">Zinc metallopeptidase</fullName>
    </submittedName>
</protein>
<evidence type="ECO:0000313" key="3">
    <source>
        <dbReference type="Proteomes" id="UP000886787"/>
    </source>
</evidence>
<keyword evidence="1" id="KW-0472">Membrane</keyword>
<dbReference type="Pfam" id="PF04298">
    <property type="entry name" value="Zn_peptidase_2"/>
    <property type="match status" value="1"/>
</dbReference>